<dbReference type="Pfam" id="PF13875">
    <property type="entry name" value="DUF4202"/>
    <property type="match status" value="1"/>
</dbReference>
<accession>A0ABV8CPY6</accession>
<name>A0ABV8CPY6_9GAMM</name>
<evidence type="ECO:0000313" key="2">
    <source>
        <dbReference type="Proteomes" id="UP001595692"/>
    </source>
</evidence>
<protein>
    <submittedName>
        <fullName evidence="1">DUF4202 domain-containing protein</fullName>
    </submittedName>
</protein>
<proteinExistence type="predicted"/>
<dbReference type="PANTHER" id="PTHR41729">
    <property type="entry name" value="GLUTAMYL-TRNA SYNTHETASE"/>
    <property type="match status" value="1"/>
</dbReference>
<reference evidence="2" key="1">
    <citation type="journal article" date="2019" name="Int. J. Syst. Evol. Microbiol.">
        <title>The Global Catalogue of Microorganisms (GCM) 10K type strain sequencing project: providing services to taxonomists for standard genome sequencing and annotation.</title>
        <authorList>
            <consortium name="The Broad Institute Genomics Platform"/>
            <consortium name="The Broad Institute Genome Sequencing Center for Infectious Disease"/>
            <person name="Wu L."/>
            <person name="Ma J."/>
        </authorList>
    </citation>
    <scope>NUCLEOTIDE SEQUENCE [LARGE SCALE GENOMIC DNA]</scope>
    <source>
        <strain evidence="2">CCUG 54939</strain>
    </source>
</reference>
<organism evidence="1 2">
    <name type="scientific">Pseudaeromonas sharmana</name>
    <dbReference type="NCBI Taxonomy" id="328412"/>
    <lineage>
        <taxon>Bacteria</taxon>
        <taxon>Pseudomonadati</taxon>
        <taxon>Pseudomonadota</taxon>
        <taxon>Gammaproteobacteria</taxon>
        <taxon>Aeromonadales</taxon>
        <taxon>Aeromonadaceae</taxon>
        <taxon>Pseudaeromonas</taxon>
    </lineage>
</organism>
<dbReference type="Proteomes" id="UP001595692">
    <property type="component" value="Unassembled WGS sequence"/>
</dbReference>
<dbReference type="InterPro" id="IPR025255">
    <property type="entry name" value="DUF4202"/>
</dbReference>
<dbReference type="EMBL" id="JBHSAF010000014">
    <property type="protein sequence ID" value="MFC3913969.1"/>
    <property type="molecule type" value="Genomic_DNA"/>
</dbReference>
<sequence>MTNKLDATAALQAFDTANQADPRRDIDEHGDAHPQEWLYGRRMSEMLARFCPEASLALQLAARAQHLERWVIPRDHYPRDRAGYLQWRNELKQYHARRAAELMTELGYDVTLIERVGSLLQKEQLKRDPECQTLEDVICLVFLQYYFTAFAAAHEEEKILDIVRKTWRKMSPAGQQAALTLTLDAAALALIGKALA</sequence>
<dbReference type="RefSeq" id="WP_377152383.1">
    <property type="nucleotide sequence ID" value="NZ_JBHSAF010000014.1"/>
</dbReference>
<comment type="caution">
    <text evidence="1">The sequence shown here is derived from an EMBL/GenBank/DDBJ whole genome shotgun (WGS) entry which is preliminary data.</text>
</comment>
<evidence type="ECO:0000313" key="1">
    <source>
        <dbReference type="EMBL" id="MFC3913969.1"/>
    </source>
</evidence>
<gene>
    <name evidence="1" type="ORF">ACFOSS_10885</name>
</gene>
<keyword evidence="2" id="KW-1185">Reference proteome</keyword>
<dbReference type="PANTHER" id="PTHR41729:SF1">
    <property type="entry name" value="GLUTAMYL-TRNA SYNTHETASE"/>
    <property type="match status" value="1"/>
</dbReference>